<comment type="catalytic activity">
    <reaction evidence="6">
        <text>N-terminal N-formyl-L-methionyl-[peptide] + H2O = N-terminal L-methionyl-[peptide] + formate</text>
        <dbReference type="Rhea" id="RHEA:24420"/>
        <dbReference type="Rhea" id="RHEA-COMP:10639"/>
        <dbReference type="Rhea" id="RHEA-COMP:10640"/>
        <dbReference type="ChEBI" id="CHEBI:15377"/>
        <dbReference type="ChEBI" id="CHEBI:15740"/>
        <dbReference type="ChEBI" id="CHEBI:49298"/>
        <dbReference type="ChEBI" id="CHEBI:64731"/>
        <dbReference type="EC" id="3.5.1.88"/>
    </reaction>
</comment>
<comment type="cofactor">
    <cofactor evidence="6">
        <name>Fe(2+)</name>
        <dbReference type="ChEBI" id="CHEBI:29033"/>
    </cofactor>
    <text evidence="6">Binds 1 Fe(2+) ion.</text>
</comment>
<evidence type="ECO:0000256" key="5">
    <source>
        <dbReference type="ARBA" id="ARBA00023004"/>
    </source>
</evidence>
<dbReference type="Gene3D" id="3.90.45.10">
    <property type="entry name" value="Peptide deformylase"/>
    <property type="match status" value="1"/>
</dbReference>
<dbReference type="HAMAP" id="MF_00163">
    <property type="entry name" value="Pep_deformylase"/>
    <property type="match status" value="1"/>
</dbReference>
<reference evidence="8 10" key="1">
    <citation type="submission" date="2020-10" db="EMBL/GenBank/DDBJ databases">
        <title>Connecting structure to function with the recovery of over 1000 high-quality activated sludge metagenome-assembled genomes encoding full-length rRNA genes using long-read sequencing.</title>
        <authorList>
            <person name="Singleton C.M."/>
            <person name="Petriglieri F."/>
            <person name="Kristensen J.M."/>
            <person name="Kirkegaard R.H."/>
            <person name="Michaelsen T.Y."/>
            <person name="Andersen M.H."/>
            <person name="Karst S.M."/>
            <person name="Dueholm M.S."/>
            <person name="Nielsen P.H."/>
            <person name="Albertsen M."/>
        </authorList>
    </citation>
    <scope>NUCLEOTIDE SEQUENCE [LARGE SCALE GENOMIC DNA]</scope>
    <source>
        <strain evidence="8">Ega_18-Q3-R5-49_MAXAC.001</strain>
        <strain evidence="9">Ribe_18-Q3-R11-54_MAXAC.001</strain>
    </source>
</reference>
<feature type="binding site" evidence="6">
    <location>
        <position position="141"/>
    </location>
    <ligand>
        <name>Fe cation</name>
        <dbReference type="ChEBI" id="CHEBI:24875"/>
    </ligand>
</feature>
<comment type="function">
    <text evidence="6">Removes the formyl group from the N-terminal Met of newly synthesized proteins. Requires at least a dipeptide for an efficient rate of reaction. N-terminal L-methionine is a prerequisite for activity but the enzyme has broad specificity at other positions.</text>
</comment>
<keyword evidence="5 6" id="KW-0408">Iron</keyword>
<gene>
    <name evidence="6 8" type="primary">def</name>
    <name evidence="8" type="ORF">IPI13_16755</name>
    <name evidence="9" type="ORF">IPP00_11020</name>
</gene>
<dbReference type="PIRSF" id="PIRSF004749">
    <property type="entry name" value="Pep_def"/>
    <property type="match status" value="1"/>
</dbReference>
<comment type="caution">
    <text evidence="8">The sequence shown here is derived from an EMBL/GenBank/DDBJ whole genome shotgun (WGS) entry which is preliminary data.</text>
</comment>
<keyword evidence="4 6" id="KW-0648">Protein biosynthesis</keyword>
<comment type="similarity">
    <text evidence="1 6">Belongs to the polypeptide deformylase family.</text>
</comment>
<dbReference type="GO" id="GO:0042586">
    <property type="term" value="F:peptide deformylase activity"/>
    <property type="evidence" value="ECO:0007669"/>
    <property type="project" value="UniProtKB-UniRule"/>
</dbReference>
<dbReference type="GO" id="GO:0046872">
    <property type="term" value="F:metal ion binding"/>
    <property type="evidence" value="ECO:0007669"/>
    <property type="project" value="UniProtKB-KW"/>
</dbReference>
<dbReference type="InterPro" id="IPR036821">
    <property type="entry name" value="Peptide_deformylase_sf"/>
</dbReference>
<dbReference type="Proteomes" id="UP000886632">
    <property type="component" value="Unassembled WGS sequence"/>
</dbReference>
<dbReference type="SUPFAM" id="SSF56420">
    <property type="entry name" value="Peptide deformylase"/>
    <property type="match status" value="1"/>
</dbReference>
<evidence type="ECO:0000313" key="8">
    <source>
        <dbReference type="EMBL" id="MBK7274722.1"/>
    </source>
</evidence>
<feature type="binding site" evidence="6">
    <location>
        <position position="145"/>
    </location>
    <ligand>
        <name>Fe cation</name>
        <dbReference type="ChEBI" id="CHEBI:24875"/>
    </ligand>
</feature>
<dbReference type="NCBIfam" id="NF001159">
    <property type="entry name" value="PRK00150.1-3"/>
    <property type="match status" value="1"/>
</dbReference>
<dbReference type="InterPro" id="IPR023635">
    <property type="entry name" value="Peptide_deformylase"/>
</dbReference>
<dbReference type="CDD" id="cd00487">
    <property type="entry name" value="Pep_deformylase"/>
    <property type="match status" value="1"/>
</dbReference>
<dbReference type="PRINTS" id="PR01576">
    <property type="entry name" value="PDEFORMYLASE"/>
</dbReference>
<evidence type="ECO:0000256" key="3">
    <source>
        <dbReference type="ARBA" id="ARBA00022801"/>
    </source>
</evidence>
<dbReference type="NCBIfam" id="TIGR00079">
    <property type="entry name" value="pept_deformyl"/>
    <property type="match status" value="1"/>
</dbReference>
<evidence type="ECO:0000256" key="6">
    <source>
        <dbReference type="HAMAP-Rule" id="MF_00163"/>
    </source>
</evidence>
<feature type="region of interest" description="Disordered" evidence="7">
    <location>
        <begin position="162"/>
        <end position="202"/>
    </location>
</feature>
<organism evidence="8 10">
    <name type="scientific">Candidatus Phosphoribacter hodrii</name>
    <dbReference type="NCBI Taxonomy" id="2953743"/>
    <lineage>
        <taxon>Bacteria</taxon>
        <taxon>Bacillati</taxon>
        <taxon>Actinomycetota</taxon>
        <taxon>Actinomycetes</taxon>
        <taxon>Micrococcales</taxon>
        <taxon>Dermatophilaceae</taxon>
        <taxon>Candidatus Phosphoribacter</taxon>
    </lineage>
</organism>
<evidence type="ECO:0000256" key="4">
    <source>
        <dbReference type="ARBA" id="ARBA00022917"/>
    </source>
</evidence>
<keyword evidence="2 6" id="KW-0479">Metal-binding</keyword>
<dbReference type="EC" id="3.5.1.88" evidence="6"/>
<dbReference type="AlphaFoldDB" id="A0A935MJ17"/>
<dbReference type="Pfam" id="PF01327">
    <property type="entry name" value="Pep_deformylase"/>
    <property type="match status" value="1"/>
</dbReference>
<dbReference type="GO" id="GO:0006412">
    <property type="term" value="P:translation"/>
    <property type="evidence" value="ECO:0007669"/>
    <property type="project" value="UniProtKB-UniRule"/>
</dbReference>
<evidence type="ECO:0000313" key="10">
    <source>
        <dbReference type="Proteomes" id="UP000726105"/>
    </source>
</evidence>
<evidence type="ECO:0000256" key="7">
    <source>
        <dbReference type="SAM" id="MobiDB-lite"/>
    </source>
</evidence>
<dbReference type="EMBL" id="JADKGK010000020">
    <property type="protein sequence ID" value="MBL0004484.1"/>
    <property type="molecule type" value="Genomic_DNA"/>
</dbReference>
<feature type="binding site" evidence="6">
    <location>
        <position position="99"/>
    </location>
    <ligand>
        <name>Fe cation</name>
        <dbReference type="ChEBI" id="CHEBI:24875"/>
    </ligand>
</feature>
<name>A0A935MJ17_9MICO</name>
<feature type="active site" evidence="6">
    <location>
        <position position="142"/>
    </location>
</feature>
<dbReference type="EMBL" id="JADJIB010000011">
    <property type="protein sequence ID" value="MBK7274722.1"/>
    <property type="molecule type" value="Genomic_DNA"/>
</dbReference>
<dbReference type="PANTHER" id="PTHR10458:SF2">
    <property type="entry name" value="PEPTIDE DEFORMYLASE, MITOCHONDRIAL"/>
    <property type="match status" value="1"/>
</dbReference>
<evidence type="ECO:0000256" key="1">
    <source>
        <dbReference type="ARBA" id="ARBA00010759"/>
    </source>
</evidence>
<evidence type="ECO:0000256" key="2">
    <source>
        <dbReference type="ARBA" id="ARBA00022723"/>
    </source>
</evidence>
<accession>A0A935MJ17</accession>
<dbReference type="Proteomes" id="UP000726105">
    <property type="component" value="Unassembled WGS sequence"/>
</dbReference>
<sequence>MAIRPVVIHGEPVLHRVASRVERFDDELAELVQDMYDTMDAAHGVGLAAPQIGVGLRVFVYDMANHDGVPARGVVVNPILAVSKVPSGRPDPDEESEGCLSVPGEHFPLRRAETAKVNGQDLTGAPFEFTATDWFARCMQHEFDHLNGKLYVDRLDDKQTRKARKAIKNNGWGKPGHSWMPGADPDPFGHGDLDADGDDHDL</sequence>
<evidence type="ECO:0000313" key="9">
    <source>
        <dbReference type="EMBL" id="MBL0004484.1"/>
    </source>
</evidence>
<protein>
    <recommendedName>
        <fullName evidence="6">Peptide deformylase</fullName>
        <shortName evidence="6">PDF</shortName>
        <ecNumber evidence="6">3.5.1.88</ecNumber>
    </recommendedName>
    <alternativeName>
        <fullName evidence="6">Polypeptide deformylase</fullName>
    </alternativeName>
</protein>
<keyword evidence="3 6" id="KW-0378">Hydrolase</keyword>
<proteinExistence type="inferred from homology"/>
<dbReference type="PANTHER" id="PTHR10458">
    <property type="entry name" value="PEPTIDE DEFORMYLASE"/>
    <property type="match status" value="1"/>
</dbReference>